<keyword evidence="4 7" id="KW-0808">Transferase</keyword>
<organism evidence="7 8">
    <name type="scientific">Streptomyces halobius</name>
    <dbReference type="NCBI Taxonomy" id="2879846"/>
    <lineage>
        <taxon>Bacteria</taxon>
        <taxon>Bacillati</taxon>
        <taxon>Actinomycetota</taxon>
        <taxon>Actinomycetes</taxon>
        <taxon>Kitasatosporales</taxon>
        <taxon>Streptomycetaceae</taxon>
        <taxon>Streptomyces</taxon>
    </lineage>
</organism>
<evidence type="ECO:0000256" key="4">
    <source>
        <dbReference type="ARBA" id="ARBA00022679"/>
    </source>
</evidence>
<comment type="similarity">
    <text evidence="2 6">Belongs to the UPF0677 family.</text>
</comment>
<dbReference type="RefSeq" id="WP_248861271.1">
    <property type="nucleotide sequence ID" value="NZ_CP086322.1"/>
</dbReference>
<dbReference type="PANTHER" id="PTHR43619">
    <property type="entry name" value="S-ADENOSYL-L-METHIONINE-DEPENDENT METHYLTRANSFERASE YKTD-RELATED"/>
    <property type="match status" value="1"/>
</dbReference>
<keyword evidence="5 6" id="KW-0949">S-adenosyl-L-methionine</keyword>
<dbReference type="Proteomes" id="UP000830115">
    <property type="component" value="Chromosome"/>
</dbReference>
<comment type="function">
    <text evidence="1 6">Exhibits S-adenosyl-L-methionine-dependent methyltransferase activity.</text>
</comment>
<dbReference type="InterPro" id="IPR011610">
    <property type="entry name" value="SAM_mthyl_Trfase_ML2640-like"/>
</dbReference>
<evidence type="ECO:0000313" key="7">
    <source>
        <dbReference type="EMBL" id="UQA90530.1"/>
    </source>
</evidence>
<dbReference type="NCBIfam" id="TIGR00027">
    <property type="entry name" value="mthyl_TIGR00027"/>
    <property type="match status" value="1"/>
</dbReference>
<dbReference type="SUPFAM" id="SSF53335">
    <property type="entry name" value="S-adenosyl-L-methionine-dependent methyltransferases"/>
    <property type="match status" value="1"/>
</dbReference>
<dbReference type="PANTHER" id="PTHR43619:SF2">
    <property type="entry name" value="S-ADENOSYL-L-METHIONINE-DEPENDENT METHYLTRANSFERASES SUPERFAMILY PROTEIN"/>
    <property type="match status" value="1"/>
</dbReference>
<accession>A0ABY4LYE3</accession>
<keyword evidence="3 6" id="KW-0489">Methyltransferase</keyword>
<evidence type="ECO:0000256" key="6">
    <source>
        <dbReference type="RuleBase" id="RU362030"/>
    </source>
</evidence>
<keyword evidence="8" id="KW-1185">Reference proteome</keyword>
<evidence type="ECO:0000313" key="8">
    <source>
        <dbReference type="Proteomes" id="UP000830115"/>
    </source>
</evidence>
<dbReference type="InterPro" id="IPR007213">
    <property type="entry name" value="Ppm1/Ppm2/Tcmp"/>
</dbReference>
<dbReference type="InterPro" id="IPR029063">
    <property type="entry name" value="SAM-dependent_MTases_sf"/>
</dbReference>
<dbReference type="EC" id="2.1.1.-" evidence="6"/>
<dbReference type="Pfam" id="PF04072">
    <property type="entry name" value="LCM"/>
    <property type="match status" value="1"/>
</dbReference>
<evidence type="ECO:0000256" key="3">
    <source>
        <dbReference type="ARBA" id="ARBA00022603"/>
    </source>
</evidence>
<protein>
    <recommendedName>
        <fullName evidence="6">S-adenosyl-L-methionine-dependent methyltransferase</fullName>
        <ecNumber evidence="6">2.1.1.-</ecNumber>
    </recommendedName>
</protein>
<proteinExistence type="inferred from homology"/>
<dbReference type="GO" id="GO:0008168">
    <property type="term" value="F:methyltransferase activity"/>
    <property type="evidence" value="ECO:0007669"/>
    <property type="project" value="UniProtKB-KW"/>
</dbReference>
<name>A0ABY4LYE3_9ACTN</name>
<evidence type="ECO:0000256" key="5">
    <source>
        <dbReference type="ARBA" id="ARBA00022691"/>
    </source>
</evidence>
<sequence length="291" mass="31924">MTSTHEQWDIVSSVGLTALGVASGRAIETARGGLINDPYAAAFVRAVKPVTSLPTSIDEIAEGEPEQVWDRMAGYLGVRSRFFDEYFAAVGIAQVVILAAGLDARAFRLDWPSGCDLYEVDQPKVLEFKQQVLDEIGARPACRRHAVATDLRDDWVATLTEAGFAPGRPTLWLAEGLLLYLPARAEEALFNEVHQLSAPGSSIALDRAPTHNADFMRNQPTPTFPGLPEFDFTKLISTEPRRNCVDWLRSVGWDVTVESAAEVSARYDHPVHPDFADMMKLGTLVTARRAG</sequence>
<dbReference type="Gene3D" id="3.40.50.150">
    <property type="entry name" value="Vaccinia Virus protein VP39"/>
    <property type="match status" value="1"/>
</dbReference>
<dbReference type="GO" id="GO:0032259">
    <property type="term" value="P:methylation"/>
    <property type="evidence" value="ECO:0007669"/>
    <property type="project" value="UniProtKB-KW"/>
</dbReference>
<dbReference type="EMBL" id="CP086322">
    <property type="protein sequence ID" value="UQA90530.1"/>
    <property type="molecule type" value="Genomic_DNA"/>
</dbReference>
<evidence type="ECO:0000256" key="2">
    <source>
        <dbReference type="ARBA" id="ARBA00008138"/>
    </source>
</evidence>
<gene>
    <name evidence="7" type="ORF">K9S39_00160</name>
</gene>
<evidence type="ECO:0000256" key="1">
    <source>
        <dbReference type="ARBA" id="ARBA00003907"/>
    </source>
</evidence>
<reference evidence="7" key="1">
    <citation type="submission" date="2021-10" db="EMBL/GenBank/DDBJ databases">
        <title>Streptomyces nigrumlapis sp.nov.,an antimicrobial producing actinobacterium isolated from Black Gobi rocks.</title>
        <authorList>
            <person name="Wen Y."/>
            <person name="Zhang W."/>
            <person name="Liu X.G."/>
        </authorList>
    </citation>
    <scope>NUCLEOTIDE SEQUENCE</scope>
    <source>
        <strain evidence="7">ST13-2-2</strain>
    </source>
</reference>